<proteinExistence type="predicted"/>
<keyword evidence="2" id="KW-1185">Reference proteome</keyword>
<dbReference type="AlphaFoldDB" id="A0A2T9YTZ3"/>
<sequence>MNRCEIVTALKDVLKNKSAGTYAIPSKVCKLVQSKDKPESNMEKLILKLTNKIYTADGISTIWISSIMGLEIQPLKQKMSEMSYHNIKLADNTSNSKLEKLSQLTAAVFRAYNAVKDKCPCCNVNVPETIEHVSINFSY</sequence>
<name>A0A2T9YTZ3_9FUNG</name>
<evidence type="ECO:0000313" key="1">
    <source>
        <dbReference type="EMBL" id="PVU95798.1"/>
    </source>
</evidence>
<protein>
    <submittedName>
        <fullName evidence="1">Uncharacterized protein</fullName>
    </submittedName>
</protein>
<accession>A0A2T9YTZ3</accession>
<dbReference type="Proteomes" id="UP000245383">
    <property type="component" value="Unassembled WGS sequence"/>
</dbReference>
<gene>
    <name evidence="1" type="ORF">BB561_001592</name>
</gene>
<comment type="caution">
    <text evidence="1">The sequence shown here is derived from an EMBL/GenBank/DDBJ whole genome shotgun (WGS) entry which is preliminary data.</text>
</comment>
<dbReference type="EMBL" id="MBFR01000046">
    <property type="protein sequence ID" value="PVU95798.1"/>
    <property type="molecule type" value="Genomic_DNA"/>
</dbReference>
<organism evidence="1 2">
    <name type="scientific">Smittium simulii</name>
    <dbReference type="NCBI Taxonomy" id="133385"/>
    <lineage>
        <taxon>Eukaryota</taxon>
        <taxon>Fungi</taxon>
        <taxon>Fungi incertae sedis</taxon>
        <taxon>Zoopagomycota</taxon>
        <taxon>Kickxellomycotina</taxon>
        <taxon>Harpellomycetes</taxon>
        <taxon>Harpellales</taxon>
        <taxon>Legeriomycetaceae</taxon>
        <taxon>Smittium</taxon>
    </lineage>
</organism>
<evidence type="ECO:0000313" key="2">
    <source>
        <dbReference type="Proteomes" id="UP000245383"/>
    </source>
</evidence>
<reference evidence="1 2" key="1">
    <citation type="journal article" date="2018" name="MBio">
        <title>Comparative Genomics Reveals the Core Gene Toolbox for the Fungus-Insect Symbiosis.</title>
        <authorList>
            <person name="Wang Y."/>
            <person name="Stata M."/>
            <person name="Wang W."/>
            <person name="Stajich J.E."/>
            <person name="White M.M."/>
            <person name="Moncalvo J.M."/>
        </authorList>
    </citation>
    <scope>NUCLEOTIDE SEQUENCE [LARGE SCALE GENOMIC DNA]</scope>
    <source>
        <strain evidence="1 2">SWE-8-4</strain>
    </source>
</reference>